<protein>
    <recommendedName>
        <fullName evidence="4 12">GDP-Man:Man(3)GlcNAc(2)-PP-Dol alpha-1,2-mannosyltransferase</fullName>
        <ecNumber evidence="3 12">2.4.1.131</ecNumber>
    </recommendedName>
</protein>
<dbReference type="GO" id="GO:0004377">
    <property type="term" value="F:GDP-Man:Man(3)GlcNAc(2)-PP-Dol alpha-1,2-mannosyltransferase activity"/>
    <property type="evidence" value="ECO:0007669"/>
    <property type="project" value="UniProtKB-UniRule"/>
</dbReference>
<evidence type="ECO:0000256" key="3">
    <source>
        <dbReference type="ARBA" id="ARBA00012645"/>
    </source>
</evidence>
<feature type="domain" description="ALG11 mannosyltransferase N-terminal" evidence="14">
    <location>
        <begin position="36"/>
        <end position="241"/>
    </location>
</feature>
<evidence type="ECO:0000256" key="10">
    <source>
        <dbReference type="ARBA" id="ARBA00023136"/>
    </source>
</evidence>
<accession>A0AAW2Z9C4</accession>
<gene>
    <name evidence="15" type="ORF">AKO1_011979</name>
</gene>
<name>A0AAW2Z9C4_9EUKA</name>
<dbReference type="GO" id="GO:0006487">
    <property type="term" value="P:protein N-linked glycosylation"/>
    <property type="evidence" value="ECO:0007669"/>
    <property type="project" value="TreeGrafter"/>
</dbReference>
<keyword evidence="8 12" id="KW-0256">Endoplasmic reticulum</keyword>
<dbReference type="InterPro" id="IPR031814">
    <property type="entry name" value="ALG11_N"/>
</dbReference>
<dbReference type="InterPro" id="IPR001296">
    <property type="entry name" value="Glyco_trans_1"/>
</dbReference>
<dbReference type="Proteomes" id="UP001431209">
    <property type="component" value="Unassembled WGS sequence"/>
</dbReference>
<dbReference type="PANTHER" id="PTHR45919">
    <property type="entry name" value="GDP-MAN:MAN(3)GLCNAC(2)-PP-DOL ALPHA-1,2-MANNOSYLTRANSFERASE"/>
    <property type="match status" value="1"/>
</dbReference>
<keyword evidence="7 12" id="KW-0812">Transmembrane</keyword>
<evidence type="ECO:0000256" key="11">
    <source>
        <dbReference type="ARBA" id="ARBA00045065"/>
    </source>
</evidence>
<organism evidence="15 16">
    <name type="scientific">Acrasis kona</name>
    <dbReference type="NCBI Taxonomy" id="1008807"/>
    <lineage>
        <taxon>Eukaryota</taxon>
        <taxon>Discoba</taxon>
        <taxon>Heterolobosea</taxon>
        <taxon>Tetramitia</taxon>
        <taxon>Eutetramitia</taxon>
        <taxon>Acrasidae</taxon>
        <taxon>Acrasis</taxon>
    </lineage>
</organism>
<comment type="similarity">
    <text evidence="12">Belongs to the glycosyltransferase group 1 family. Glycosyltransferase 4 subfamily.</text>
</comment>
<keyword evidence="5 12" id="KW-0328">Glycosyltransferase</keyword>
<dbReference type="AlphaFoldDB" id="A0AAW2Z9C4"/>
<evidence type="ECO:0000256" key="9">
    <source>
        <dbReference type="ARBA" id="ARBA00022989"/>
    </source>
</evidence>
<comment type="catalytic activity">
    <reaction evidence="11 12">
        <text>an alpha-D-Man-(1-&gt;3)-[alpha-D-Man-(1-&gt;6)]-beta-D-Man-(1-&gt;4)-beta-D-GlcNAc-(1-&gt;4)-alpha-D-GlcNAc-diphospho-di-trans,poly-cis-dolichol + 2 GDP-alpha-D-mannose = an alpha-D-Man-(1-&gt;2)-alpha-D-Man-(1-&gt;2)-alpha-D-Man-(1-&gt;3)-[alpha-D-Man-(1-&gt;6)]-beta-D-Man-(1-&gt;4)-beta-D-GlcNAc-(1-&gt;4)-alpha-D-GlcNAc-diphospho-di-trans,poly-cis-dolichol + 2 GDP + 2 H(+)</text>
        <dbReference type="Rhea" id="RHEA:29523"/>
        <dbReference type="Rhea" id="RHEA-COMP:19515"/>
        <dbReference type="Rhea" id="RHEA-COMP:19516"/>
        <dbReference type="ChEBI" id="CHEBI:15378"/>
        <dbReference type="ChEBI" id="CHEBI:57527"/>
        <dbReference type="ChEBI" id="CHEBI:58189"/>
        <dbReference type="ChEBI" id="CHEBI:132511"/>
        <dbReference type="ChEBI" id="CHEBI:132515"/>
        <dbReference type="EC" id="2.4.1.131"/>
    </reaction>
    <physiologicalReaction direction="left-to-right" evidence="11 12">
        <dbReference type="Rhea" id="RHEA:29524"/>
    </physiologicalReaction>
</comment>
<comment type="subcellular location">
    <subcellularLocation>
        <location evidence="1">Endoplasmic reticulum membrane</location>
        <topology evidence="1">Single-pass membrane protein</topology>
    </subcellularLocation>
</comment>
<keyword evidence="10 12" id="KW-0472">Membrane</keyword>
<comment type="caution">
    <text evidence="15">The sequence shown here is derived from an EMBL/GenBank/DDBJ whole genome shotgun (WGS) entry which is preliminary data.</text>
</comment>
<evidence type="ECO:0000313" key="15">
    <source>
        <dbReference type="EMBL" id="KAL0486452.1"/>
    </source>
</evidence>
<dbReference type="Pfam" id="PF15924">
    <property type="entry name" value="ALG11_N"/>
    <property type="match status" value="1"/>
</dbReference>
<dbReference type="GO" id="GO:0005789">
    <property type="term" value="C:endoplasmic reticulum membrane"/>
    <property type="evidence" value="ECO:0007669"/>
    <property type="project" value="UniProtKB-SubCell"/>
</dbReference>
<dbReference type="EMBL" id="JAOPGA020001235">
    <property type="protein sequence ID" value="KAL0486452.1"/>
    <property type="molecule type" value="Genomic_DNA"/>
</dbReference>
<comment type="function">
    <text evidence="12">GDP-Man:Man(3)GlcNAc(2)-PP-Dol alpha-1,2-mannosyltransferase that operates in the biosynthetic pathway of dolichol-linked oligosaccharides, the glycan precursors employed in protein asparagine (N)-glycosylation. The assembly of dolichol-linked oligosaccharides begins on the cytosolic side of the endoplasmic reticulum membrane and finishes in its lumen. The sequential addition of sugars to dolichol pyrophosphate produces dolichol-linked oligosaccharides containing fourteen sugars, including two GlcNAcs, nine mannoses and three glucoses. Once assembled, the oligosaccharide is transferred from the lipid to nascent proteins by oligosaccharyltransferases. Catalyzes, on the cytoplasmic face of the endoplasmic reticulum, the addition of the fourth and fifth mannose residues to the dolichol-linked oligosaccharide chain, to produce Man(5)GlcNAc(2)-PP-dolichol core oligosaccharide.</text>
</comment>
<evidence type="ECO:0000313" key="16">
    <source>
        <dbReference type="Proteomes" id="UP001431209"/>
    </source>
</evidence>
<feature type="transmembrane region" description="Helical" evidence="12">
    <location>
        <begin position="207"/>
        <end position="228"/>
    </location>
</feature>
<evidence type="ECO:0000259" key="14">
    <source>
        <dbReference type="Pfam" id="PF15924"/>
    </source>
</evidence>
<sequence>MADILLVIFVVCVVLVATRIFFMLNRAKSEKLYASKIIGILHPYSNGGGGGERVLWWLIRTIQSMDNDVQIVLYSKDDNVDYQKKAKTTFNIDLLRPVKVVKLNTLWIAEYPDKKKLPFTLLVQSLATIIMGLEAIIKLTPQVFIDTYGAAFTMPAAKILAGCKTCCYVHYPTISTDMLDSVSNRRKTMNNDERIINSTYKTSIKIIYYRFFALLYAFVGYFVDVVMVNSTWTHGHISYIWRGNSSIHTVYPPCPVKEFSDLPINQERKNHILSIGQFRPEKDHTLQLESFQKLLSKYSSDTIPHDLRLVLLGGVRDEFDEERVHRIKEKAKELGVYDRVDFLTNASFATLKKVSGESLIGLHCMWNEHFGICVVEYMASGLIPLAHKSGGPLLDIVDQDKNGFLADNSQEYADRMYNILQMNKGDQIKLQMQARIKSQKFSDENFEDQSKCVLKLLLKF</sequence>
<dbReference type="Gene3D" id="3.40.50.2000">
    <property type="entry name" value="Glycogen Phosphorylase B"/>
    <property type="match status" value="1"/>
</dbReference>
<evidence type="ECO:0000256" key="6">
    <source>
        <dbReference type="ARBA" id="ARBA00022679"/>
    </source>
</evidence>
<comment type="pathway">
    <text evidence="2 12">Protein modification; protein glycosylation.</text>
</comment>
<evidence type="ECO:0000259" key="13">
    <source>
        <dbReference type="Pfam" id="PF00534"/>
    </source>
</evidence>
<dbReference type="EC" id="2.4.1.131" evidence="3 12"/>
<dbReference type="PANTHER" id="PTHR45919:SF1">
    <property type="entry name" value="GDP-MAN:MAN(3)GLCNAC(2)-PP-DOL ALPHA-1,2-MANNOSYLTRANSFERASE"/>
    <property type="match status" value="1"/>
</dbReference>
<evidence type="ECO:0000256" key="12">
    <source>
        <dbReference type="RuleBase" id="RU367051"/>
    </source>
</evidence>
<keyword evidence="16" id="KW-1185">Reference proteome</keyword>
<reference evidence="15 16" key="1">
    <citation type="submission" date="2024-03" db="EMBL/GenBank/DDBJ databases">
        <title>The Acrasis kona genome and developmental transcriptomes reveal deep origins of eukaryotic multicellular pathways.</title>
        <authorList>
            <person name="Sheikh S."/>
            <person name="Fu C.-J."/>
            <person name="Brown M.W."/>
            <person name="Baldauf S.L."/>
        </authorList>
    </citation>
    <scope>NUCLEOTIDE SEQUENCE [LARGE SCALE GENOMIC DNA]</scope>
    <source>
        <strain evidence="15 16">ATCC MYA-3509</strain>
    </source>
</reference>
<evidence type="ECO:0000256" key="7">
    <source>
        <dbReference type="ARBA" id="ARBA00022692"/>
    </source>
</evidence>
<keyword evidence="6 12" id="KW-0808">Transferase</keyword>
<evidence type="ECO:0000256" key="2">
    <source>
        <dbReference type="ARBA" id="ARBA00004922"/>
    </source>
</evidence>
<dbReference type="Pfam" id="PF00534">
    <property type="entry name" value="Glycos_transf_1"/>
    <property type="match status" value="1"/>
</dbReference>
<feature type="domain" description="Glycosyl transferase family 1" evidence="13">
    <location>
        <begin position="266"/>
        <end position="423"/>
    </location>
</feature>
<proteinExistence type="inferred from homology"/>
<keyword evidence="9 12" id="KW-1133">Transmembrane helix</keyword>
<feature type="transmembrane region" description="Helical" evidence="12">
    <location>
        <begin position="6"/>
        <end position="24"/>
    </location>
</feature>
<evidence type="ECO:0000256" key="4">
    <source>
        <dbReference type="ARBA" id="ARBA00022018"/>
    </source>
</evidence>
<evidence type="ECO:0000256" key="1">
    <source>
        <dbReference type="ARBA" id="ARBA00004389"/>
    </source>
</evidence>
<dbReference type="InterPro" id="IPR038013">
    <property type="entry name" value="ALG11"/>
</dbReference>
<dbReference type="CDD" id="cd03806">
    <property type="entry name" value="GT4_ALG11-like"/>
    <property type="match status" value="1"/>
</dbReference>
<evidence type="ECO:0000256" key="5">
    <source>
        <dbReference type="ARBA" id="ARBA00022676"/>
    </source>
</evidence>
<evidence type="ECO:0000256" key="8">
    <source>
        <dbReference type="ARBA" id="ARBA00022824"/>
    </source>
</evidence>
<dbReference type="SUPFAM" id="SSF53756">
    <property type="entry name" value="UDP-Glycosyltransferase/glycogen phosphorylase"/>
    <property type="match status" value="1"/>
</dbReference>